<keyword evidence="2" id="KW-0238">DNA-binding</keyword>
<dbReference type="SMART" id="SM00342">
    <property type="entry name" value="HTH_ARAC"/>
    <property type="match status" value="1"/>
</dbReference>
<accession>A0ABY1ZR07</accession>
<dbReference type="Pfam" id="PF12833">
    <property type="entry name" value="HTH_18"/>
    <property type="match status" value="1"/>
</dbReference>
<dbReference type="Pfam" id="PF12625">
    <property type="entry name" value="Arabinose_bd"/>
    <property type="match status" value="1"/>
</dbReference>
<dbReference type="InterPro" id="IPR009057">
    <property type="entry name" value="Homeodomain-like_sf"/>
</dbReference>
<dbReference type="EMBL" id="SJDL01000001">
    <property type="protein sequence ID" value="TBW59570.1"/>
    <property type="molecule type" value="Genomic_DNA"/>
</dbReference>
<evidence type="ECO:0000256" key="2">
    <source>
        <dbReference type="ARBA" id="ARBA00023125"/>
    </source>
</evidence>
<dbReference type="Proteomes" id="UP000313645">
    <property type="component" value="Unassembled WGS sequence"/>
</dbReference>
<keyword evidence="1" id="KW-0805">Transcription regulation</keyword>
<organism evidence="5 6">
    <name type="scientific">Marinobacter halodurans</name>
    <dbReference type="NCBI Taxonomy" id="2528979"/>
    <lineage>
        <taxon>Bacteria</taxon>
        <taxon>Pseudomonadati</taxon>
        <taxon>Pseudomonadota</taxon>
        <taxon>Gammaproteobacteria</taxon>
        <taxon>Pseudomonadales</taxon>
        <taxon>Marinobacteraceae</taxon>
        <taxon>Marinobacter</taxon>
    </lineage>
</organism>
<name>A0ABY1ZR07_9GAMM</name>
<evidence type="ECO:0000259" key="4">
    <source>
        <dbReference type="PROSITE" id="PS01124"/>
    </source>
</evidence>
<dbReference type="Gene3D" id="1.10.10.60">
    <property type="entry name" value="Homeodomain-like"/>
    <property type="match status" value="1"/>
</dbReference>
<dbReference type="PANTHER" id="PTHR47894">
    <property type="entry name" value="HTH-TYPE TRANSCRIPTIONAL REGULATOR GADX"/>
    <property type="match status" value="1"/>
</dbReference>
<feature type="domain" description="HTH araC/xylS-type" evidence="4">
    <location>
        <begin position="246"/>
        <end position="344"/>
    </location>
</feature>
<proteinExistence type="predicted"/>
<dbReference type="InterPro" id="IPR032687">
    <property type="entry name" value="AraC-type_N"/>
</dbReference>
<dbReference type="InterPro" id="IPR018060">
    <property type="entry name" value="HTH_AraC"/>
</dbReference>
<evidence type="ECO:0000256" key="3">
    <source>
        <dbReference type="ARBA" id="ARBA00023163"/>
    </source>
</evidence>
<comment type="caution">
    <text evidence="5">The sequence shown here is derived from an EMBL/GenBank/DDBJ whole genome shotgun (WGS) entry which is preliminary data.</text>
</comment>
<dbReference type="SUPFAM" id="SSF46689">
    <property type="entry name" value="Homeodomain-like"/>
    <property type="match status" value="1"/>
</dbReference>
<evidence type="ECO:0000256" key="1">
    <source>
        <dbReference type="ARBA" id="ARBA00023015"/>
    </source>
</evidence>
<dbReference type="PROSITE" id="PS01124">
    <property type="entry name" value="HTH_ARAC_FAMILY_2"/>
    <property type="match status" value="1"/>
</dbReference>
<evidence type="ECO:0000313" key="5">
    <source>
        <dbReference type="EMBL" id="TBW59570.1"/>
    </source>
</evidence>
<sequence length="347" mass="38892">MTAPVNTSRRRHALGDISVLYLHVMARAVAAQGHDIGPDFEQFGISETLLQAPEARISIPRFMRLGHAAILRTGQPSLGLTMGALTRPIDAGLSGLAGMSAATAGEGLATIIRYSLLNSRNSRGHPRYETDRQRACFYSIRPYNRYNFFVVDSVMAGWTQFLRRMTGQHAVLEQACIEYPDQGEQAAFEAWFGCPVTFGAPENHIQIRPEIARTPSREAHPAMHRALQQQCDAQLKRIRGGWTVIDQVREKLTPMLEGQSPSLDDVAAELGMAPWTLQRQLNAEQTRFKDLLDETRRDLAADYVLETRLNFAEIAWLLGFSGPPAFHKAYRRWFGMSPGQHRQPARP</sequence>
<reference evidence="5 6" key="1">
    <citation type="submission" date="2019-02" db="EMBL/GenBank/DDBJ databases">
        <title>Marinobacter halodurans sp. nov., a marine bacterium isolated from sea tidal flat.</title>
        <authorList>
            <person name="Yoo Y."/>
            <person name="Lee D.W."/>
            <person name="Kim B.S."/>
            <person name="Kim J.-J."/>
        </authorList>
    </citation>
    <scope>NUCLEOTIDE SEQUENCE [LARGE SCALE GENOMIC DNA]</scope>
    <source>
        <strain evidence="5 6">YJ-S3-2</strain>
    </source>
</reference>
<dbReference type="RefSeq" id="WP_131478137.1">
    <property type="nucleotide sequence ID" value="NZ_SJDL01000001.1"/>
</dbReference>
<evidence type="ECO:0000313" key="6">
    <source>
        <dbReference type="Proteomes" id="UP000313645"/>
    </source>
</evidence>
<keyword evidence="3" id="KW-0804">Transcription</keyword>
<dbReference type="PANTHER" id="PTHR47894:SF1">
    <property type="entry name" value="HTH-TYPE TRANSCRIPTIONAL REGULATOR VQSM"/>
    <property type="match status" value="1"/>
</dbReference>
<keyword evidence="6" id="KW-1185">Reference proteome</keyword>
<gene>
    <name evidence="5" type="ORF">EZI54_01040</name>
</gene>
<protein>
    <submittedName>
        <fullName evidence="5">AraC family transcriptional regulator</fullName>
    </submittedName>
</protein>